<organism evidence="1 2">
    <name type="scientific">Pangasianodon gigas</name>
    <name type="common">Mekong giant catfish</name>
    <name type="synonym">Pangasius gigas</name>
    <dbReference type="NCBI Taxonomy" id="30993"/>
    <lineage>
        <taxon>Eukaryota</taxon>
        <taxon>Metazoa</taxon>
        <taxon>Chordata</taxon>
        <taxon>Craniata</taxon>
        <taxon>Vertebrata</taxon>
        <taxon>Euteleostomi</taxon>
        <taxon>Actinopterygii</taxon>
        <taxon>Neopterygii</taxon>
        <taxon>Teleostei</taxon>
        <taxon>Ostariophysi</taxon>
        <taxon>Siluriformes</taxon>
        <taxon>Pangasiidae</taxon>
        <taxon>Pangasianodon</taxon>
    </lineage>
</organism>
<evidence type="ECO:0000313" key="1">
    <source>
        <dbReference type="EMBL" id="MCI4384445.1"/>
    </source>
</evidence>
<keyword evidence="2" id="KW-1185">Reference proteome</keyword>
<sequence>MVLQQPRPSQLSDPAHLHQNANGADHVTACLRVLTVPGEAQLRKHLDRKTPSGRFSFLHPCEVLRRGSWPIKGSHDGLCLKIADQYDKLDVIREIVSTEGPTGACMLASL</sequence>
<protein>
    <submittedName>
        <fullName evidence="1">Uncharacterized protein</fullName>
    </submittedName>
</protein>
<name>A0ACC5X0S8_PANGG</name>
<gene>
    <name evidence="1" type="ORF">PGIGA_G00038850</name>
</gene>
<dbReference type="EMBL" id="CM040465">
    <property type="protein sequence ID" value="MCI4384445.1"/>
    <property type="molecule type" value="Genomic_DNA"/>
</dbReference>
<reference evidence="1 2" key="1">
    <citation type="journal article" date="2022" name="bioRxiv">
        <title>An ancient truncated duplication of the anti-Mullerian hormone receptor type 2 gene is a potential conserved master sex determinant in the Pangasiidae catfish family.</title>
        <authorList>
            <person name="Wen M."/>
            <person name="Pan Q."/>
            <person name="Jouanno E."/>
            <person name="Montfort J."/>
            <person name="Zahm M."/>
            <person name="Cabau C."/>
            <person name="Klopp C."/>
            <person name="Iampietro C."/>
            <person name="Roques C."/>
            <person name="Bouchez O."/>
            <person name="Castinel A."/>
            <person name="Donnadieu C."/>
            <person name="Parrinello H."/>
            <person name="Poncet C."/>
            <person name="Belmonte E."/>
            <person name="Gautier V."/>
            <person name="Avarre J.-C."/>
            <person name="Dugue R."/>
            <person name="Gustiano R."/>
            <person name="Ha T.T.T."/>
            <person name="Campet M."/>
            <person name="Sriphairoj K."/>
            <person name="Ribolli J."/>
            <person name="de Almeida F.L."/>
            <person name="Desvignes T."/>
            <person name="Postlethwait J.H."/>
            <person name="Bucao C.F."/>
            <person name="Robinson-Rechavi M."/>
            <person name="Bobe J."/>
            <person name="Herpin A."/>
            <person name="Guiguen Y."/>
        </authorList>
    </citation>
    <scope>NUCLEOTIDE SEQUENCE [LARGE SCALE GENOMIC DNA]</scope>
    <source>
        <strain evidence="1">YG-Dec2019</strain>
    </source>
</reference>
<evidence type="ECO:0000313" key="2">
    <source>
        <dbReference type="Proteomes" id="UP000829447"/>
    </source>
</evidence>
<comment type="caution">
    <text evidence="1">The sequence shown here is derived from an EMBL/GenBank/DDBJ whole genome shotgun (WGS) entry which is preliminary data.</text>
</comment>
<proteinExistence type="predicted"/>
<accession>A0ACC5X0S8</accession>
<dbReference type="Proteomes" id="UP000829447">
    <property type="component" value="Linkage Group LG12"/>
</dbReference>